<organism evidence="1 2">
    <name type="scientific">Eumeta variegata</name>
    <name type="common">Bagworm moth</name>
    <name type="synonym">Eumeta japonica</name>
    <dbReference type="NCBI Taxonomy" id="151549"/>
    <lineage>
        <taxon>Eukaryota</taxon>
        <taxon>Metazoa</taxon>
        <taxon>Ecdysozoa</taxon>
        <taxon>Arthropoda</taxon>
        <taxon>Hexapoda</taxon>
        <taxon>Insecta</taxon>
        <taxon>Pterygota</taxon>
        <taxon>Neoptera</taxon>
        <taxon>Endopterygota</taxon>
        <taxon>Lepidoptera</taxon>
        <taxon>Glossata</taxon>
        <taxon>Ditrysia</taxon>
        <taxon>Tineoidea</taxon>
        <taxon>Psychidae</taxon>
        <taxon>Oiketicinae</taxon>
        <taxon>Eumeta</taxon>
    </lineage>
</organism>
<comment type="caution">
    <text evidence="1">The sequence shown here is derived from an EMBL/GenBank/DDBJ whole genome shotgun (WGS) entry which is preliminary data.</text>
</comment>
<dbReference type="Proteomes" id="UP000299102">
    <property type="component" value="Unassembled WGS sequence"/>
</dbReference>
<name>A0A4C1WCN4_EUMVA</name>
<gene>
    <name evidence="1" type="ORF">EVAR_33614_1</name>
</gene>
<accession>A0A4C1WCN4</accession>
<proteinExistence type="predicted"/>
<protein>
    <submittedName>
        <fullName evidence="1">Uncharacterized protein</fullName>
    </submittedName>
</protein>
<sequence length="188" mass="20716">MCKKVANIYKGLARTAKTTWGLSPEIVRAMCACVPTASKLSRRYLSTGNSKDPRIFCELPHLAHIPELEFESIENLDPTTKERLVSVGTPTEAASKSQDLQPSGPCAETATFWKPSQGAGRCAYFGTETTDNERVDELAKNAALKKKTAADYDRFRYEEENQSHESGGMKAEIAERSTGGITKCFFPQ</sequence>
<evidence type="ECO:0000313" key="1">
    <source>
        <dbReference type="EMBL" id="GBP47897.1"/>
    </source>
</evidence>
<dbReference type="AlphaFoldDB" id="A0A4C1WCN4"/>
<keyword evidence="2" id="KW-1185">Reference proteome</keyword>
<evidence type="ECO:0000313" key="2">
    <source>
        <dbReference type="Proteomes" id="UP000299102"/>
    </source>
</evidence>
<dbReference type="OrthoDB" id="411823at2759"/>
<dbReference type="EMBL" id="BGZK01000512">
    <property type="protein sequence ID" value="GBP47897.1"/>
    <property type="molecule type" value="Genomic_DNA"/>
</dbReference>
<reference evidence="1 2" key="1">
    <citation type="journal article" date="2019" name="Commun. Biol.">
        <title>The bagworm genome reveals a unique fibroin gene that provides high tensile strength.</title>
        <authorList>
            <person name="Kono N."/>
            <person name="Nakamura H."/>
            <person name="Ohtoshi R."/>
            <person name="Tomita M."/>
            <person name="Numata K."/>
            <person name="Arakawa K."/>
        </authorList>
    </citation>
    <scope>NUCLEOTIDE SEQUENCE [LARGE SCALE GENOMIC DNA]</scope>
</reference>